<dbReference type="EMBL" id="FMAJ01000020">
    <property type="protein sequence ID" value="SCB61589.1"/>
    <property type="molecule type" value="Genomic_DNA"/>
</dbReference>
<proteinExistence type="predicted"/>
<organism evidence="1 2">
    <name type="scientific">Rhizobium aethiopicum</name>
    <dbReference type="NCBI Taxonomy" id="1138170"/>
    <lineage>
        <taxon>Bacteria</taxon>
        <taxon>Pseudomonadati</taxon>
        <taxon>Pseudomonadota</taxon>
        <taxon>Alphaproteobacteria</taxon>
        <taxon>Hyphomicrobiales</taxon>
        <taxon>Rhizobiaceae</taxon>
        <taxon>Rhizobium/Agrobacterium group</taxon>
        <taxon>Rhizobium</taxon>
    </lineage>
</organism>
<protein>
    <submittedName>
        <fullName evidence="1">Uncharacterized protein</fullName>
    </submittedName>
</protein>
<reference evidence="1 2" key="1">
    <citation type="submission" date="2016-08" db="EMBL/GenBank/DDBJ databases">
        <authorList>
            <person name="Seilhamer J.J."/>
        </authorList>
    </citation>
    <scope>NUCLEOTIDE SEQUENCE [LARGE SCALE GENOMIC DNA]</scope>
    <source>
        <strain evidence="1 2">HBR26</strain>
    </source>
</reference>
<gene>
    <name evidence="1" type="ORF">GA0061105_12033</name>
</gene>
<accession>A0A1C3YB34</accession>
<evidence type="ECO:0000313" key="1">
    <source>
        <dbReference type="EMBL" id="SCB61589.1"/>
    </source>
</evidence>
<dbReference type="Proteomes" id="UP000198723">
    <property type="component" value="Unassembled WGS sequence"/>
</dbReference>
<dbReference type="STRING" id="1138170.GA0061105_12033"/>
<evidence type="ECO:0000313" key="2">
    <source>
        <dbReference type="Proteomes" id="UP000198723"/>
    </source>
</evidence>
<name>A0A1C3YB34_9HYPH</name>
<sequence>MLAQKGHILSRARKTAMIYLSHHLLGLEAATSILDAGLLKRSSGAPDPKPHLDLIAIAEQDLPAETLNRRES</sequence>
<dbReference type="AlphaFoldDB" id="A0A1C3YB34"/>